<dbReference type="InterPro" id="IPR055572">
    <property type="entry name" value="DUF7148"/>
</dbReference>
<dbReference type="EMBL" id="OX465081">
    <property type="protein sequence ID" value="CAI9287874.1"/>
    <property type="molecule type" value="Genomic_DNA"/>
</dbReference>
<dbReference type="GO" id="GO:0009570">
    <property type="term" value="C:chloroplast stroma"/>
    <property type="evidence" value="ECO:0007669"/>
    <property type="project" value="TreeGrafter"/>
</dbReference>
<feature type="domain" description="DUF7148" evidence="1">
    <location>
        <begin position="72"/>
        <end position="191"/>
    </location>
</feature>
<keyword evidence="3" id="KW-1185">Reference proteome</keyword>
<accession>A0AA36E997</accession>
<dbReference type="PANTHER" id="PTHR36352:SF1">
    <property type="entry name" value="EXPRESSED PROTEIN"/>
    <property type="match status" value="1"/>
</dbReference>
<sequence>MATVCSRQLFLHLRTVVSPKLSFSSDLLGCSRFQLSESSKNRASRLILAREFSDSVVPRASPANSNSISAGDDEGVSLGTMRLPMNIDIDRFETLLFQWANSLCQGAQLPLPMPLKVDKIEGGVRLGFITIGDGVTEVPVYIDCVVIPASGGSTPVFRAIREGPMKDRSPPGEPRIMKSLLAALKKSVELASAL</sequence>
<dbReference type="GO" id="GO:0009535">
    <property type="term" value="C:chloroplast thylakoid membrane"/>
    <property type="evidence" value="ECO:0007669"/>
    <property type="project" value="TreeGrafter"/>
</dbReference>
<organism evidence="2 3">
    <name type="scientific">Lactuca saligna</name>
    <name type="common">Willowleaf lettuce</name>
    <dbReference type="NCBI Taxonomy" id="75948"/>
    <lineage>
        <taxon>Eukaryota</taxon>
        <taxon>Viridiplantae</taxon>
        <taxon>Streptophyta</taxon>
        <taxon>Embryophyta</taxon>
        <taxon>Tracheophyta</taxon>
        <taxon>Spermatophyta</taxon>
        <taxon>Magnoliopsida</taxon>
        <taxon>eudicotyledons</taxon>
        <taxon>Gunneridae</taxon>
        <taxon>Pentapetalae</taxon>
        <taxon>asterids</taxon>
        <taxon>campanulids</taxon>
        <taxon>Asterales</taxon>
        <taxon>Asteraceae</taxon>
        <taxon>Cichorioideae</taxon>
        <taxon>Cichorieae</taxon>
        <taxon>Lactucinae</taxon>
        <taxon>Lactuca</taxon>
    </lineage>
</organism>
<name>A0AA36E997_LACSI</name>
<evidence type="ECO:0000313" key="2">
    <source>
        <dbReference type="EMBL" id="CAI9287874.1"/>
    </source>
</evidence>
<reference evidence="2" key="1">
    <citation type="submission" date="2023-04" db="EMBL/GenBank/DDBJ databases">
        <authorList>
            <person name="Vijverberg K."/>
            <person name="Xiong W."/>
            <person name="Schranz E."/>
        </authorList>
    </citation>
    <scope>NUCLEOTIDE SEQUENCE</scope>
</reference>
<protein>
    <recommendedName>
        <fullName evidence="1">DUF7148 domain-containing protein</fullName>
    </recommendedName>
</protein>
<dbReference type="Pfam" id="PF23650">
    <property type="entry name" value="DUF7148"/>
    <property type="match status" value="1"/>
</dbReference>
<proteinExistence type="predicted"/>
<dbReference type="PANTHER" id="PTHR36352">
    <property type="entry name" value="EXPRESSED PROTEIN"/>
    <property type="match status" value="1"/>
</dbReference>
<dbReference type="Proteomes" id="UP001177003">
    <property type="component" value="Chromosome 5"/>
</dbReference>
<evidence type="ECO:0000259" key="1">
    <source>
        <dbReference type="Pfam" id="PF23650"/>
    </source>
</evidence>
<dbReference type="AlphaFoldDB" id="A0AA36E997"/>
<evidence type="ECO:0000313" key="3">
    <source>
        <dbReference type="Proteomes" id="UP001177003"/>
    </source>
</evidence>
<gene>
    <name evidence="2" type="ORF">LSALG_LOCUS27211</name>
</gene>